<comment type="similarity">
    <text evidence="2 9">Belongs to the NAPRTase family.</text>
</comment>
<protein>
    <recommendedName>
        <fullName evidence="3 9">Nicotinate phosphoribosyltransferase</fullName>
        <ecNumber evidence="3 9">6.3.4.21</ecNumber>
    </recommendedName>
</protein>
<dbReference type="Gene3D" id="3.20.140.10">
    <property type="entry name" value="nicotinate phosphoribosyltransferase"/>
    <property type="match status" value="1"/>
</dbReference>
<dbReference type="InterPro" id="IPR040727">
    <property type="entry name" value="NAPRTase_N"/>
</dbReference>
<dbReference type="InterPro" id="IPR036068">
    <property type="entry name" value="Nicotinate_pribotase-like_C"/>
</dbReference>
<evidence type="ECO:0000256" key="1">
    <source>
        <dbReference type="ARBA" id="ARBA00004952"/>
    </source>
</evidence>
<dbReference type="InterPro" id="IPR006405">
    <property type="entry name" value="Nic_PRibTrfase_pncB"/>
</dbReference>
<comment type="PTM">
    <text evidence="9">Transiently phosphorylated on a His residue during the reaction cycle. Phosphorylation strongly increases the affinity for substrates and increases the rate of nicotinate D-ribonucleotide production. Dephosphorylation regenerates the low-affinity form of the enzyme, leading to product release.</text>
</comment>
<evidence type="ECO:0000313" key="13">
    <source>
        <dbReference type="EMBL" id="MDT7827906.1"/>
    </source>
</evidence>
<organism evidence="13 14">
    <name type="scientific">Pricia mediterranea</name>
    <dbReference type="NCBI Taxonomy" id="3076079"/>
    <lineage>
        <taxon>Bacteria</taxon>
        <taxon>Pseudomonadati</taxon>
        <taxon>Bacteroidota</taxon>
        <taxon>Flavobacteriia</taxon>
        <taxon>Flavobacteriales</taxon>
        <taxon>Flavobacteriaceae</taxon>
        <taxon>Pricia</taxon>
    </lineage>
</organism>
<keyword evidence="4" id="KW-0597">Phosphoprotein</keyword>
<feature type="domain" description="Nicotinate phosphoribosyltransferase C-terminal" evidence="12">
    <location>
        <begin position="352"/>
        <end position="458"/>
    </location>
</feature>
<dbReference type="NCBIfam" id="NF009131">
    <property type="entry name" value="PRK12484.1"/>
    <property type="match status" value="1"/>
</dbReference>
<dbReference type="Gene3D" id="3.20.20.70">
    <property type="entry name" value="Aldolase class I"/>
    <property type="match status" value="1"/>
</dbReference>
<dbReference type="EC" id="6.3.4.21" evidence="3 9"/>
<dbReference type="RefSeq" id="WP_314013040.1">
    <property type="nucleotide sequence ID" value="NZ_JAVTTP010000001.1"/>
</dbReference>
<comment type="function">
    <text evidence="9">Catalyzes the first step in the biosynthesis of NAD from nicotinic acid, the ATP-dependent synthesis of beta-nicotinate D-ribonucleotide from nicotinate and 5-phospho-D-ribose 1-phosphate.</text>
</comment>
<dbReference type="Proteomes" id="UP001250656">
    <property type="component" value="Unassembled WGS sequence"/>
</dbReference>
<keyword evidence="7 9" id="KW-0808">Transferase</keyword>
<gene>
    <name evidence="13" type="ORF">RQM65_04420</name>
</gene>
<keyword evidence="14" id="KW-1185">Reference proteome</keyword>
<evidence type="ECO:0000256" key="2">
    <source>
        <dbReference type="ARBA" id="ARBA00010897"/>
    </source>
</evidence>
<evidence type="ECO:0000313" key="14">
    <source>
        <dbReference type="Proteomes" id="UP001250656"/>
    </source>
</evidence>
<dbReference type="SUPFAM" id="SSF51690">
    <property type="entry name" value="Nicotinate/Quinolinate PRTase C-terminal domain-like"/>
    <property type="match status" value="1"/>
</dbReference>
<evidence type="ECO:0000259" key="11">
    <source>
        <dbReference type="Pfam" id="PF17767"/>
    </source>
</evidence>
<dbReference type="CDD" id="cd01570">
    <property type="entry name" value="NAPRTase_A"/>
    <property type="match status" value="1"/>
</dbReference>
<dbReference type="Pfam" id="PF17767">
    <property type="entry name" value="NAPRTase_N"/>
    <property type="match status" value="1"/>
</dbReference>
<dbReference type="SUPFAM" id="SSF54675">
    <property type="entry name" value="Nicotinate/Quinolinate PRTase N-terminal domain-like"/>
    <property type="match status" value="1"/>
</dbReference>
<dbReference type="InterPro" id="IPR007229">
    <property type="entry name" value="Nic_PRibTrfase-Fam"/>
</dbReference>
<evidence type="ECO:0000256" key="7">
    <source>
        <dbReference type="ARBA" id="ARBA00022679"/>
    </source>
</evidence>
<comment type="pathway">
    <text evidence="1 9">Cofactor biosynthesis; NAD(+) biosynthesis; nicotinate D-ribonucleotide from nicotinate: step 1/1.</text>
</comment>
<reference evidence="13 14" key="1">
    <citation type="submission" date="2023-09" db="EMBL/GenBank/DDBJ databases">
        <title>Novel taxa isolated from Blanes Bay.</title>
        <authorList>
            <person name="Rey-Velasco X."/>
            <person name="Lucena T."/>
        </authorList>
    </citation>
    <scope>NUCLEOTIDE SEQUENCE [LARGE SCALE GENOMIC DNA]</scope>
    <source>
        <strain evidence="13 14">S334</strain>
    </source>
</reference>
<evidence type="ECO:0000259" key="10">
    <source>
        <dbReference type="Pfam" id="PF04095"/>
    </source>
</evidence>
<feature type="domain" description="Nicotinate phosphoribosyltransferase N-terminal" evidence="11">
    <location>
        <begin position="7"/>
        <end position="130"/>
    </location>
</feature>
<dbReference type="InterPro" id="IPR013785">
    <property type="entry name" value="Aldolase_TIM"/>
</dbReference>
<evidence type="ECO:0000256" key="5">
    <source>
        <dbReference type="ARBA" id="ARBA00022598"/>
    </source>
</evidence>
<dbReference type="GO" id="GO:0004516">
    <property type="term" value="F:nicotinate phosphoribosyltransferase activity"/>
    <property type="evidence" value="ECO:0007669"/>
    <property type="project" value="UniProtKB-EC"/>
</dbReference>
<dbReference type="GO" id="GO:0016757">
    <property type="term" value="F:glycosyltransferase activity"/>
    <property type="evidence" value="ECO:0007669"/>
    <property type="project" value="UniProtKB-KW"/>
</dbReference>
<sequence>MKTISGLYTDHYQLSMAEGYFLAERKTDRVTFDYFFRRNPFGSGFTVFAGLQVLFDMIEEFRYDSDAIDFLHQRGFQDEFLDFLKNFNFQGSIYAPREGEVVFPTEPILSVEGNIIEAQLLETLLLNTLNYQSLIATKANRLRQSAGNRSVVEFGMRRAQGWAALHGSRAAVAGGADSTSNVQSAYTYGLDSSGTQAHSWVQSFGDELTAFRTFAEKRPKNCVLLVDTYHTLNSGVPNAITVAKEMQQRGEQLLGIRLDSGDLAYLSKKARTMLDEAGLHKVKIVASNQLDEYLIKSLIQQGAKIDIFGVGTNLITGRDDGALDGVYKLSAVNGKPTIKLSEDVAKLTLPGRKQVVRYYNGNDEFFADGVLLAEENSNGVKTIFHPEYPDKKSQVEGLKKEILTSKVFECGKALVEKKNIQEISEYRSHRVSHLADEYKRFEYPHIYKVGLSDNLTQLRQDLSSEIRGRQ</sequence>
<comment type="caution">
    <text evidence="13">The sequence shown here is derived from an EMBL/GenBank/DDBJ whole genome shotgun (WGS) entry which is preliminary data.</text>
</comment>
<evidence type="ECO:0000256" key="6">
    <source>
        <dbReference type="ARBA" id="ARBA00022642"/>
    </source>
</evidence>
<evidence type="ECO:0000256" key="8">
    <source>
        <dbReference type="ARBA" id="ARBA00048668"/>
    </source>
</evidence>
<dbReference type="InterPro" id="IPR041525">
    <property type="entry name" value="N/Namide_PRibTrfase"/>
</dbReference>
<dbReference type="InterPro" id="IPR041619">
    <property type="entry name" value="NAPRTase_C"/>
</dbReference>
<dbReference type="EMBL" id="JAVTTP010000001">
    <property type="protein sequence ID" value="MDT7827906.1"/>
    <property type="molecule type" value="Genomic_DNA"/>
</dbReference>
<evidence type="ECO:0000256" key="9">
    <source>
        <dbReference type="RuleBase" id="RU365100"/>
    </source>
</evidence>
<dbReference type="NCBIfam" id="TIGR01513">
    <property type="entry name" value="NAPRTase_put"/>
    <property type="match status" value="1"/>
</dbReference>
<keyword evidence="5 9" id="KW-0436">Ligase</keyword>
<keyword evidence="6 9" id="KW-0662">Pyridine nucleotide biosynthesis</keyword>
<evidence type="ECO:0000256" key="3">
    <source>
        <dbReference type="ARBA" id="ARBA00013236"/>
    </source>
</evidence>
<evidence type="ECO:0000259" key="12">
    <source>
        <dbReference type="Pfam" id="PF17956"/>
    </source>
</evidence>
<proteinExistence type="inferred from homology"/>
<evidence type="ECO:0000256" key="4">
    <source>
        <dbReference type="ARBA" id="ARBA00022553"/>
    </source>
</evidence>
<dbReference type="NCBIfam" id="NF006695">
    <property type="entry name" value="PRK09243.1-2"/>
    <property type="match status" value="1"/>
</dbReference>
<dbReference type="PANTHER" id="PTHR11098">
    <property type="entry name" value="NICOTINATE PHOSPHORIBOSYLTRANSFERASE"/>
    <property type="match status" value="1"/>
</dbReference>
<dbReference type="PIRSF" id="PIRSF000484">
    <property type="entry name" value="NAPRT"/>
    <property type="match status" value="1"/>
</dbReference>
<feature type="domain" description="Nicotinate/nicotinamide phosphoribosyltransferase" evidence="10">
    <location>
        <begin position="151"/>
        <end position="348"/>
    </location>
</feature>
<accession>A0ABU3L2C4</accession>
<dbReference type="PANTHER" id="PTHR11098:SF1">
    <property type="entry name" value="NICOTINATE PHOSPHORIBOSYLTRANSFERASE"/>
    <property type="match status" value="1"/>
</dbReference>
<comment type="catalytic activity">
    <reaction evidence="8 9">
        <text>5-phospho-alpha-D-ribose 1-diphosphate + nicotinate + ATP + H2O = nicotinate beta-D-ribonucleotide + ADP + phosphate + diphosphate</text>
        <dbReference type="Rhea" id="RHEA:36163"/>
        <dbReference type="ChEBI" id="CHEBI:15377"/>
        <dbReference type="ChEBI" id="CHEBI:30616"/>
        <dbReference type="ChEBI" id="CHEBI:32544"/>
        <dbReference type="ChEBI" id="CHEBI:33019"/>
        <dbReference type="ChEBI" id="CHEBI:43474"/>
        <dbReference type="ChEBI" id="CHEBI:57502"/>
        <dbReference type="ChEBI" id="CHEBI:58017"/>
        <dbReference type="ChEBI" id="CHEBI:456216"/>
        <dbReference type="EC" id="6.3.4.21"/>
    </reaction>
</comment>
<dbReference type="Pfam" id="PF17956">
    <property type="entry name" value="NAPRTase_C"/>
    <property type="match status" value="1"/>
</dbReference>
<keyword evidence="13" id="KW-0328">Glycosyltransferase</keyword>
<dbReference type="Pfam" id="PF04095">
    <property type="entry name" value="NAPRTase"/>
    <property type="match status" value="1"/>
</dbReference>
<name>A0ABU3L2C4_9FLAO</name>